<dbReference type="EMBL" id="JAPMUA010000005">
    <property type="protein sequence ID" value="MDG3587124.1"/>
    <property type="molecule type" value="Genomic_DNA"/>
</dbReference>
<accession>A0ABT6FVK1</accession>
<sequence>MRKLIYITCLFLGTFMLNAQEADSDLLVVKERLDSIIAFTADLELNVDVSFINMPTKYAKMHYKKGSPVNFESDDFVMVPKRGLDLSMQELFKNPFITVDRGKEEVNGTVLKKINIIPTNNKADFAIATLWIDTDVKRIEVSEINTKKNGTYKIFMNYNTSGAILPNKVIVSFEIEKIKLPIQYVAKNVEVDRKKMRKEATKTGNFILNISNYKIDKK</sequence>
<comment type="caution">
    <text evidence="2">The sequence shown here is derived from an EMBL/GenBank/DDBJ whole genome shotgun (WGS) entry which is preliminary data.</text>
</comment>
<feature type="signal peptide" evidence="1">
    <location>
        <begin position="1"/>
        <end position="19"/>
    </location>
</feature>
<evidence type="ECO:0000256" key="1">
    <source>
        <dbReference type="SAM" id="SignalP"/>
    </source>
</evidence>
<protein>
    <recommendedName>
        <fullName evidence="4">Outer membrane lipoprotein-sorting protein</fullName>
    </recommendedName>
</protein>
<reference evidence="2" key="1">
    <citation type="submission" date="2022-11" db="EMBL/GenBank/DDBJ databases">
        <title>High-quality draft genome sequence of Galbibacter sp. strain CMA-7.</title>
        <authorList>
            <person name="Wei L."/>
            <person name="Dong C."/>
            <person name="Shao Z."/>
        </authorList>
    </citation>
    <scope>NUCLEOTIDE SEQUENCE</scope>
    <source>
        <strain evidence="2">CMA-7</strain>
    </source>
</reference>
<keyword evidence="1" id="KW-0732">Signal</keyword>
<proteinExistence type="predicted"/>
<organism evidence="2 3">
    <name type="scientific">Galbibacter pacificus</name>
    <dbReference type="NCBI Taxonomy" id="2996052"/>
    <lineage>
        <taxon>Bacteria</taxon>
        <taxon>Pseudomonadati</taxon>
        <taxon>Bacteroidota</taxon>
        <taxon>Flavobacteriia</taxon>
        <taxon>Flavobacteriales</taxon>
        <taxon>Flavobacteriaceae</taxon>
        <taxon>Galbibacter</taxon>
    </lineage>
</organism>
<feature type="chain" id="PRO_5045526632" description="Outer membrane lipoprotein-sorting protein" evidence="1">
    <location>
        <begin position="20"/>
        <end position="218"/>
    </location>
</feature>
<dbReference type="RefSeq" id="WP_277900614.1">
    <property type="nucleotide sequence ID" value="NZ_JAPMUA010000005.1"/>
</dbReference>
<name>A0ABT6FVK1_9FLAO</name>
<gene>
    <name evidence="2" type="ORF">OSR52_14715</name>
</gene>
<evidence type="ECO:0008006" key="4">
    <source>
        <dbReference type="Google" id="ProtNLM"/>
    </source>
</evidence>
<dbReference type="Proteomes" id="UP001153642">
    <property type="component" value="Unassembled WGS sequence"/>
</dbReference>
<evidence type="ECO:0000313" key="2">
    <source>
        <dbReference type="EMBL" id="MDG3587124.1"/>
    </source>
</evidence>
<keyword evidence="3" id="KW-1185">Reference proteome</keyword>
<evidence type="ECO:0000313" key="3">
    <source>
        <dbReference type="Proteomes" id="UP001153642"/>
    </source>
</evidence>